<dbReference type="EMBL" id="JBIAZU010000003">
    <property type="protein sequence ID" value="MFF5291123.1"/>
    <property type="molecule type" value="Genomic_DNA"/>
</dbReference>
<keyword evidence="2" id="KW-1185">Reference proteome</keyword>
<dbReference type="Proteomes" id="UP001602245">
    <property type="component" value="Unassembled WGS sequence"/>
</dbReference>
<name>A0ABW6WDJ4_9ACTN</name>
<comment type="caution">
    <text evidence="1">The sequence shown here is derived from an EMBL/GenBank/DDBJ whole genome shotgun (WGS) entry which is preliminary data.</text>
</comment>
<proteinExistence type="predicted"/>
<sequence>MPNLTDYTVVQDSSVTLPKSNGDIDHDYPKFGAAGLGSGRSILLLKVDPNGTAELKVTLNNADVLTTTFSTDPTRTWHEVIDDGVLKESDNVLTITRNDGDGSLTVSDVVMMYQHEI</sequence>
<reference evidence="1 2" key="1">
    <citation type="submission" date="2024-10" db="EMBL/GenBank/DDBJ databases">
        <title>The Natural Products Discovery Center: Release of the First 8490 Sequenced Strains for Exploring Actinobacteria Biosynthetic Diversity.</title>
        <authorList>
            <person name="Kalkreuter E."/>
            <person name="Kautsar S.A."/>
            <person name="Yang D."/>
            <person name="Bader C.D."/>
            <person name="Teijaro C.N."/>
            <person name="Fluegel L."/>
            <person name="Davis C.M."/>
            <person name="Simpson J.R."/>
            <person name="Lauterbach L."/>
            <person name="Steele A.D."/>
            <person name="Gui C."/>
            <person name="Meng S."/>
            <person name="Li G."/>
            <person name="Viehrig K."/>
            <person name="Ye F."/>
            <person name="Su P."/>
            <person name="Kiefer A.F."/>
            <person name="Nichols A."/>
            <person name="Cepeda A.J."/>
            <person name="Yan W."/>
            <person name="Fan B."/>
            <person name="Jiang Y."/>
            <person name="Adhikari A."/>
            <person name="Zheng C.-J."/>
            <person name="Schuster L."/>
            <person name="Cowan T.M."/>
            <person name="Smanski M.J."/>
            <person name="Chevrette M.G."/>
            <person name="De Carvalho L.P.S."/>
            <person name="Shen B."/>
        </authorList>
    </citation>
    <scope>NUCLEOTIDE SEQUENCE [LARGE SCALE GENOMIC DNA]</scope>
    <source>
        <strain evidence="1 2">NPDC000087</strain>
    </source>
</reference>
<protein>
    <recommendedName>
        <fullName evidence="3">Lectin</fullName>
    </recommendedName>
</protein>
<organism evidence="1 2">
    <name type="scientific">Paractinoplanes globisporus</name>
    <dbReference type="NCBI Taxonomy" id="113565"/>
    <lineage>
        <taxon>Bacteria</taxon>
        <taxon>Bacillati</taxon>
        <taxon>Actinomycetota</taxon>
        <taxon>Actinomycetes</taxon>
        <taxon>Micromonosporales</taxon>
        <taxon>Micromonosporaceae</taxon>
        <taxon>Paractinoplanes</taxon>
    </lineage>
</organism>
<evidence type="ECO:0008006" key="3">
    <source>
        <dbReference type="Google" id="ProtNLM"/>
    </source>
</evidence>
<accession>A0ABW6WDJ4</accession>
<gene>
    <name evidence="1" type="ORF">ACFY35_16905</name>
</gene>
<evidence type="ECO:0000313" key="2">
    <source>
        <dbReference type="Proteomes" id="UP001602245"/>
    </source>
</evidence>
<evidence type="ECO:0000313" key="1">
    <source>
        <dbReference type="EMBL" id="MFF5291123.1"/>
    </source>
</evidence>
<dbReference type="RefSeq" id="WP_020516714.1">
    <property type="nucleotide sequence ID" value="NZ_JBIAZU010000003.1"/>
</dbReference>